<feature type="domain" description="N-acetyltransferase" evidence="1">
    <location>
        <begin position="25"/>
        <end position="169"/>
    </location>
</feature>
<dbReference type="Proteomes" id="UP000070352">
    <property type="component" value="Unassembled WGS sequence"/>
</dbReference>
<dbReference type="Gene3D" id="3.40.630.30">
    <property type="match status" value="1"/>
</dbReference>
<dbReference type="EMBL" id="LSKU01000001">
    <property type="protein sequence ID" value="KXG44133.1"/>
    <property type="molecule type" value="Genomic_DNA"/>
</dbReference>
<evidence type="ECO:0000259" key="1">
    <source>
        <dbReference type="PROSITE" id="PS51186"/>
    </source>
</evidence>
<gene>
    <name evidence="2" type="ORF">U473_09050</name>
</gene>
<accession>A0A135L5L3</accession>
<evidence type="ECO:0000313" key="3">
    <source>
        <dbReference type="Proteomes" id="UP000070352"/>
    </source>
</evidence>
<keyword evidence="3" id="KW-1185">Reference proteome</keyword>
<evidence type="ECO:0000313" key="2">
    <source>
        <dbReference type="EMBL" id="KXG44133.1"/>
    </source>
</evidence>
<dbReference type="Pfam" id="PF13302">
    <property type="entry name" value="Acetyltransf_3"/>
    <property type="match status" value="1"/>
</dbReference>
<reference evidence="2 3" key="1">
    <citation type="submission" date="2016-02" db="EMBL/GenBank/DDBJ databases">
        <title>Draft Genome for Tepidibacillus decaturensis nov. sp. Strain Z9, an Anaerobic, Moderately Thermophilic and Heterotrophic Bacterium from Deep Subsurface of the Illinois Basin, USA.</title>
        <authorList>
            <person name="Dong Y."/>
            <person name="Chang J.Y."/>
            <person name="Sanford R."/>
            <person name="Fouke B.W."/>
        </authorList>
    </citation>
    <scope>NUCLEOTIDE SEQUENCE [LARGE SCALE GENOMIC DNA]</scope>
    <source>
        <strain evidence="2 3">Z9</strain>
    </source>
</reference>
<comment type="caution">
    <text evidence="2">The sequence shown here is derived from an EMBL/GenBank/DDBJ whole genome shotgun (WGS) entry which is preliminary data.</text>
</comment>
<proteinExistence type="predicted"/>
<protein>
    <recommendedName>
        <fullName evidence="1">N-acetyltransferase domain-containing protein</fullName>
    </recommendedName>
</protein>
<sequence length="188" mass="22835">MVVAKNQLLFKPFQWEWAVNMYNYLKKEEVKRYLDLPLFSYLAYTEWLKQMEWLEWVGQAYHRTIWNQNGEMIGGVFLLKIDEENRVAEMGTWIRKRDWGKGFNQQLKEKVLNDTFEEMNIEVVLFFVDQENLRSIKALQKLPYVKEPEVGEYQELLRRKEFKLGKPLRLFQTKRDDFKIIPCGINRL</sequence>
<dbReference type="RefSeq" id="WP_068725486.1">
    <property type="nucleotide sequence ID" value="NZ_LSKU01000001.1"/>
</dbReference>
<dbReference type="InterPro" id="IPR051531">
    <property type="entry name" value="N-acetyltransferase"/>
</dbReference>
<dbReference type="AlphaFoldDB" id="A0A135L5L3"/>
<organism evidence="2 3">
    <name type="scientific">Tepidibacillus decaturensis</name>
    <dbReference type="NCBI Taxonomy" id="1413211"/>
    <lineage>
        <taxon>Bacteria</taxon>
        <taxon>Bacillati</taxon>
        <taxon>Bacillota</taxon>
        <taxon>Bacilli</taxon>
        <taxon>Bacillales</taxon>
        <taxon>Bacillaceae</taxon>
        <taxon>Tepidibacillus</taxon>
    </lineage>
</organism>
<dbReference type="STRING" id="1413211.U473_09050"/>
<name>A0A135L5L3_9BACI</name>
<dbReference type="InterPro" id="IPR016181">
    <property type="entry name" value="Acyl_CoA_acyltransferase"/>
</dbReference>
<dbReference type="PANTHER" id="PTHR43792">
    <property type="entry name" value="GNAT FAMILY, PUTATIVE (AFU_ORTHOLOGUE AFUA_3G00765)-RELATED-RELATED"/>
    <property type="match status" value="1"/>
</dbReference>
<dbReference type="PROSITE" id="PS51186">
    <property type="entry name" value="GNAT"/>
    <property type="match status" value="1"/>
</dbReference>
<dbReference type="GO" id="GO:0016747">
    <property type="term" value="F:acyltransferase activity, transferring groups other than amino-acyl groups"/>
    <property type="evidence" value="ECO:0007669"/>
    <property type="project" value="InterPro"/>
</dbReference>
<dbReference type="PANTHER" id="PTHR43792:SF1">
    <property type="entry name" value="N-ACETYLTRANSFERASE DOMAIN-CONTAINING PROTEIN"/>
    <property type="match status" value="1"/>
</dbReference>
<dbReference type="InterPro" id="IPR000182">
    <property type="entry name" value="GNAT_dom"/>
</dbReference>
<dbReference type="OrthoDB" id="162775at2"/>
<dbReference type="SUPFAM" id="SSF55729">
    <property type="entry name" value="Acyl-CoA N-acyltransferases (Nat)"/>
    <property type="match status" value="1"/>
</dbReference>